<dbReference type="EMBL" id="QXJM01000048">
    <property type="protein sequence ID" value="RIE00714.1"/>
    <property type="molecule type" value="Genomic_DNA"/>
</dbReference>
<sequence length="205" mass="24718">MIIQRTSLIYWFPQKPIKERCFYYDRVGISIGQLHAVLLVQELEPEDISGHIRQYIKYLRERGKYTVVNKEESKGKNHLESRNDFKKEVSMTTIANYIRNIKVFFNFLYQVEREIPKNPVENIENPKVERKVKKTLTPEEIKRGINQFERETFHGYRIYVIPIPRIFYWNVARRLLENARRHVRLALEYSREIHCPSVARSYKGK</sequence>
<dbReference type="InterPro" id="IPR011010">
    <property type="entry name" value="DNA_brk_join_enz"/>
</dbReference>
<dbReference type="SUPFAM" id="SSF56349">
    <property type="entry name" value="DNA breaking-rejoining enzymes"/>
    <property type="match status" value="1"/>
</dbReference>
<organism evidence="2 3">
    <name type="scientific">Cohnella faecalis</name>
    <dbReference type="NCBI Taxonomy" id="2315694"/>
    <lineage>
        <taxon>Bacteria</taxon>
        <taxon>Bacillati</taxon>
        <taxon>Bacillota</taxon>
        <taxon>Bacilli</taxon>
        <taxon>Bacillales</taxon>
        <taxon>Paenibacillaceae</taxon>
        <taxon>Cohnella</taxon>
    </lineage>
</organism>
<dbReference type="RefSeq" id="WP_119152109.1">
    <property type="nucleotide sequence ID" value="NZ_JBHSOV010000011.1"/>
</dbReference>
<dbReference type="OrthoDB" id="107900at2"/>
<reference evidence="2 3" key="1">
    <citation type="submission" date="2018-09" db="EMBL/GenBank/DDBJ databases">
        <title>Cohnella cavernae sp. nov., isolated from a karst cave.</title>
        <authorList>
            <person name="Zhu H."/>
        </authorList>
    </citation>
    <scope>NUCLEOTIDE SEQUENCE [LARGE SCALE GENOMIC DNA]</scope>
    <source>
        <strain evidence="2 3">K2E09-144</strain>
    </source>
</reference>
<keyword evidence="1" id="KW-0238">DNA-binding</keyword>
<evidence type="ECO:0000313" key="2">
    <source>
        <dbReference type="EMBL" id="RIE00714.1"/>
    </source>
</evidence>
<keyword evidence="3" id="KW-1185">Reference proteome</keyword>
<dbReference type="Proteomes" id="UP000266340">
    <property type="component" value="Unassembled WGS sequence"/>
</dbReference>
<evidence type="ECO:0008006" key="4">
    <source>
        <dbReference type="Google" id="ProtNLM"/>
    </source>
</evidence>
<dbReference type="InterPro" id="IPR010998">
    <property type="entry name" value="Integrase_recombinase_N"/>
</dbReference>
<comment type="caution">
    <text evidence="2">The sequence shown here is derived from an EMBL/GenBank/DDBJ whole genome shotgun (WGS) entry which is preliminary data.</text>
</comment>
<evidence type="ECO:0000256" key="1">
    <source>
        <dbReference type="ARBA" id="ARBA00023125"/>
    </source>
</evidence>
<dbReference type="Gene3D" id="1.10.150.130">
    <property type="match status" value="1"/>
</dbReference>
<gene>
    <name evidence="2" type="ORF">D3H35_26315</name>
</gene>
<dbReference type="GO" id="GO:0003677">
    <property type="term" value="F:DNA binding"/>
    <property type="evidence" value="ECO:0007669"/>
    <property type="project" value="UniProtKB-KW"/>
</dbReference>
<proteinExistence type="predicted"/>
<dbReference type="AlphaFoldDB" id="A0A398CP63"/>
<name>A0A398CP63_9BACL</name>
<accession>A0A398CP63</accession>
<protein>
    <recommendedName>
        <fullName evidence="4">Core-binding (CB) domain-containing protein</fullName>
    </recommendedName>
</protein>
<evidence type="ECO:0000313" key="3">
    <source>
        <dbReference type="Proteomes" id="UP000266340"/>
    </source>
</evidence>